<name>A0A2G9YKR7_9BACT</name>
<dbReference type="AlphaFoldDB" id="A0A2G9YKR7"/>
<keyword evidence="1" id="KW-1133">Transmembrane helix</keyword>
<protein>
    <recommendedName>
        <fullName evidence="2">LysM domain-containing protein</fullName>
    </recommendedName>
</protein>
<accession>A0A2G9YKR7</accession>
<dbReference type="Proteomes" id="UP000231292">
    <property type="component" value="Unassembled WGS sequence"/>
</dbReference>
<evidence type="ECO:0000259" key="2">
    <source>
        <dbReference type="PROSITE" id="PS51782"/>
    </source>
</evidence>
<keyword evidence="1" id="KW-0472">Membrane</keyword>
<dbReference type="EMBL" id="PCRK01000012">
    <property type="protein sequence ID" value="PIP19838.1"/>
    <property type="molecule type" value="Genomic_DNA"/>
</dbReference>
<dbReference type="CDD" id="cd12797">
    <property type="entry name" value="M23_peptidase"/>
    <property type="match status" value="1"/>
</dbReference>
<dbReference type="InterPro" id="IPR036779">
    <property type="entry name" value="LysM_dom_sf"/>
</dbReference>
<dbReference type="InterPro" id="IPR050570">
    <property type="entry name" value="Cell_wall_metabolism_enzyme"/>
</dbReference>
<dbReference type="SMART" id="SM00257">
    <property type="entry name" value="LysM"/>
    <property type="match status" value="1"/>
</dbReference>
<proteinExistence type="predicted"/>
<comment type="caution">
    <text evidence="3">The sequence shown here is derived from an EMBL/GenBank/DDBJ whole genome shotgun (WGS) entry which is preliminary data.</text>
</comment>
<dbReference type="CDD" id="cd00118">
    <property type="entry name" value="LysM"/>
    <property type="match status" value="1"/>
</dbReference>
<evidence type="ECO:0000313" key="3">
    <source>
        <dbReference type="EMBL" id="PIP19838.1"/>
    </source>
</evidence>
<feature type="domain" description="LysM" evidence="2">
    <location>
        <begin position="43"/>
        <end position="87"/>
    </location>
</feature>
<gene>
    <name evidence="3" type="ORF">COX41_00780</name>
</gene>
<dbReference type="InterPro" id="IPR016047">
    <property type="entry name" value="M23ase_b-sheet_dom"/>
</dbReference>
<dbReference type="SUPFAM" id="SSF51261">
    <property type="entry name" value="Duplicated hybrid motif"/>
    <property type="match status" value="1"/>
</dbReference>
<dbReference type="InterPro" id="IPR018392">
    <property type="entry name" value="LysM"/>
</dbReference>
<dbReference type="PANTHER" id="PTHR21666:SF270">
    <property type="entry name" value="MUREIN HYDROLASE ACTIVATOR ENVC"/>
    <property type="match status" value="1"/>
</dbReference>
<dbReference type="GO" id="GO:0004222">
    <property type="term" value="F:metalloendopeptidase activity"/>
    <property type="evidence" value="ECO:0007669"/>
    <property type="project" value="TreeGrafter"/>
</dbReference>
<keyword evidence="1" id="KW-0812">Transmembrane</keyword>
<dbReference type="InterPro" id="IPR011055">
    <property type="entry name" value="Dup_hybrid_motif"/>
</dbReference>
<reference evidence="3 4" key="1">
    <citation type="submission" date="2017-09" db="EMBL/GenBank/DDBJ databases">
        <title>Depth-based differentiation of microbial function through sediment-hosted aquifers and enrichment of novel symbionts in the deep terrestrial subsurface.</title>
        <authorList>
            <person name="Probst A.J."/>
            <person name="Ladd B."/>
            <person name="Jarett J.K."/>
            <person name="Geller-Mcgrath D.E."/>
            <person name="Sieber C.M."/>
            <person name="Emerson J.B."/>
            <person name="Anantharaman K."/>
            <person name="Thomas B.C."/>
            <person name="Malmstrom R."/>
            <person name="Stieglmeier M."/>
            <person name="Klingl A."/>
            <person name="Woyke T."/>
            <person name="Ryan C.M."/>
            <person name="Banfield J.F."/>
        </authorList>
    </citation>
    <scope>NUCLEOTIDE SEQUENCE [LARGE SCALE GENOMIC DNA]</scope>
    <source>
        <strain evidence="3">CG23_combo_of_CG06-09_8_20_14_all_41_10</strain>
    </source>
</reference>
<feature type="transmembrane region" description="Helical" evidence="1">
    <location>
        <begin position="12"/>
        <end position="30"/>
    </location>
</feature>
<dbReference type="Gene3D" id="3.10.350.10">
    <property type="entry name" value="LysM domain"/>
    <property type="match status" value="1"/>
</dbReference>
<dbReference type="PANTHER" id="PTHR21666">
    <property type="entry name" value="PEPTIDASE-RELATED"/>
    <property type="match status" value="1"/>
</dbReference>
<evidence type="ECO:0000313" key="4">
    <source>
        <dbReference type="Proteomes" id="UP000231292"/>
    </source>
</evidence>
<dbReference type="Gene3D" id="2.70.70.10">
    <property type="entry name" value="Glucose Permease (Domain IIA)"/>
    <property type="match status" value="1"/>
</dbReference>
<sequence length="227" mass="25517">MLNNKRFITYNLYAICYMLFLSGCATSLYVKPITPQSIALPGIYHTVGRGETLWRISKMYGIGLEELTQVNRISDNTTIEIGQRIFIPNYFKPQVPVVTYSDTEDFVWPIRGRIVGSFGQTINNMLNKGINIAPNGSKDIVASKSGRVVFLKNNFAGLGKTIIIDHGDGFFTVYSLSSEVFVKPGDNIKKGTVIARLGSLNAGKNNYLHFELRKRHIPQNPMFYLPR</sequence>
<evidence type="ECO:0000256" key="1">
    <source>
        <dbReference type="SAM" id="Phobius"/>
    </source>
</evidence>
<dbReference type="Pfam" id="PF01551">
    <property type="entry name" value="Peptidase_M23"/>
    <property type="match status" value="1"/>
</dbReference>
<dbReference type="PROSITE" id="PS51782">
    <property type="entry name" value="LYSM"/>
    <property type="match status" value="1"/>
</dbReference>
<organism evidence="3 4">
    <name type="scientific">Candidatus Sherwoodlollariibacterium unditelluris</name>
    <dbReference type="NCBI Taxonomy" id="1974757"/>
    <lineage>
        <taxon>Bacteria</taxon>
        <taxon>Pseudomonadati</taxon>
        <taxon>Candidatus Omnitrophota</taxon>
        <taxon>Candidatus Sherwoodlollariibacterium</taxon>
    </lineage>
</organism>
<dbReference type="Pfam" id="PF01476">
    <property type="entry name" value="LysM"/>
    <property type="match status" value="1"/>
</dbReference>
<dbReference type="PROSITE" id="PS51257">
    <property type="entry name" value="PROKAR_LIPOPROTEIN"/>
    <property type="match status" value="1"/>
</dbReference>